<proteinExistence type="predicted"/>
<feature type="chain" id="PRO_5041926499" description="Phospholipase" evidence="2">
    <location>
        <begin position="24"/>
        <end position="235"/>
    </location>
</feature>
<protein>
    <recommendedName>
        <fullName evidence="5">Phospholipase</fullName>
    </recommendedName>
</protein>
<dbReference type="AlphaFoldDB" id="A0AAE4BN96"/>
<comment type="caution">
    <text evidence="3">The sequence shown here is derived from an EMBL/GenBank/DDBJ whole genome shotgun (WGS) entry which is preliminary data.</text>
</comment>
<dbReference type="InterPro" id="IPR036444">
    <property type="entry name" value="PLipase_A2_dom_sf"/>
</dbReference>
<dbReference type="InterPro" id="IPR015141">
    <property type="entry name" value="PLipase_A2_prok/fun"/>
</dbReference>
<feature type="compositionally biased region" description="Low complexity" evidence="1">
    <location>
        <begin position="23"/>
        <end position="42"/>
    </location>
</feature>
<dbReference type="EMBL" id="JAVDQK010000023">
    <property type="protein sequence ID" value="MDR6221103.1"/>
    <property type="molecule type" value="Genomic_DNA"/>
</dbReference>
<dbReference type="Pfam" id="PF09056">
    <property type="entry name" value="Phospholip_A2_3"/>
    <property type="match status" value="1"/>
</dbReference>
<evidence type="ECO:0000256" key="1">
    <source>
        <dbReference type="SAM" id="MobiDB-lite"/>
    </source>
</evidence>
<evidence type="ECO:0008006" key="5">
    <source>
        <dbReference type="Google" id="ProtNLM"/>
    </source>
</evidence>
<feature type="region of interest" description="Disordered" evidence="1">
    <location>
        <begin position="21"/>
        <end position="43"/>
    </location>
</feature>
<dbReference type="Gene3D" id="1.20.90.10">
    <property type="entry name" value="Phospholipase A2 domain"/>
    <property type="match status" value="1"/>
</dbReference>
<keyword evidence="2" id="KW-0732">Signal</keyword>
<evidence type="ECO:0000313" key="4">
    <source>
        <dbReference type="Proteomes" id="UP001185331"/>
    </source>
</evidence>
<accession>A0AAE4BN96</accession>
<dbReference type="SUPFAM" id="SSF48619">
    <property type="entry name" value="Phospholipase A2, PLA2"/>
    <property type="match status" value="1"/>
</dbReference>
<evidence type="ECO:0000256" key="2">
    <source>
        <dbReference type="SAM" id="SignalP"/>
    </source>
</evidence>
<dbReference type="GO" id="GO:0004623">
    <property type="term" value="F:phospholipase A2 activity"/>
    <property type="evidence" value="ECO:0007669"/>
    <property type="project" value="InterPro"/>
</dbReference>
<evidence type="ECO:0000313" key="3">
    <source>
        <dbReference type="EMBL" id="MDR6221103.1"/>
    </source>
</evidence>
<name>A0AAE4BN96_9DEIO</name>
<dbReference type="Proteomes" id="UP001185331">
    <property type="component" value="Unassembled WGS sequence"/>
</dbReference>
<dbReference type="RefSeq" id="WP_052751098.1">
    <property type="nucleotide sequence ID" value="NZ_BMHJ01000030.1"/>
</dbReference>
<reference evidence="3" key="1">
    <citation type="submission" date="2023-07" db="EMBL/GenBank/DDBJ databases">
        <title>Sorghum-associated microbial communities from plants grown in Nebraska, USA.</title>
        <authorList>
            <person name="Schachtman D."/>
        </authorList>
    </citation>
    <scope>NUCLEOTIDE SEQUENCE</scope>
    <source>
        <strain evidence="3">BE330</strain>
    </source>
</reference>
<dbReference type="GO" id="GO:0006644">
    <property type="term" value="P:phospholipid metabolic process"/>
    <property type="evidence" value="ECO:0007669"/>
    <property type="project" value="InterPro"/>
</dbReference>
<organism evidence="3 4">
    <name type="scientific">Deinococcus soli</name>
    <name type="common">ex Cha et al. 2016</name>
    <dbReference type="NCBI Taxonomy" id="1309411"/>
    <lineage>
        <taxon>Bacteria</taxon>
        <taxon>Thermotogati</taxon>
        <taxon>Deinococcota</taxon>
        <taxon>Deinococci</taxon>
        <taxon>Deinococcales</taxon>
        <taxon>Deinococcaceae</taxon>
        <taxon>Deinococcus</taxon>
    </lineage>
</organism>
<gene>
    <name evidence="3" type="ORF">J2Y00_004734</name>
</gene>
<dbReference type="PROSITE" id="PS51257">
    <property type="entry name" value="PROKAR_LIPOPROTEIN"/>
    <property type="match status" value="1"/>
</dbReference>
<feature type="signal peptide" evidence="2">
    <location>
        <begin position="1"/>
        <end position="23"/>
    </location>
</feature>
<dbReference type="GO" id="GO:0050482">
    <property type="term" value="P:arachidonate secretion"/>
    <property type="evidence" value="ECO:0007669"/>
    <property type="project" value="InterPro"/>
</dbReference>
<sequence length="235" mass="25663">MRTPILGLLLLGTLTLASCGQNAAPTQPDQAASPSAPGAAPTNLNADQLSALRTRIADVQQLRDDVRAGRVAAPLDDTGAALDLDALLGDLQADLNEGLQPQQLPAPDLSAQWVPYSSATYKSVAANNAFRSQYNSLRGAYPSFNWSTDGCSGPSGYTGWSDEFYWPCRQHDFGYRNARHYPSLMNETHRHWVDGQFKQHMQTVCDGLGWRKYPCYAAAQAFYTAVYFGGKGSFY</sequence>